<accession>A0AAV0HIW4</accession>
<comment type="caution">
    <text evidence="1">The sequence shown here is derived from an EMBL/GenBank/DDBJ whole genome shotgun (WGS) entry which is preliminary data.</text>
</comment>
<evidence type="ECO:0000313" key="2">
    <source>
        <dbReference type="Proteomes" id="UP001154282"/>
    </source>
</evidence>
<gene>
    <name evidence="1" type="ORF">LITE_LOCUS4523</name>
</gene>
<keyword evidence="2" id="KW-1185">Reference proteome</keyword>
<name>A0AAV0HIW4_9ROSI</name>
<reference evidence="1" key="1">
    <citation type="submission" date="2022-08" db="EMBL/GenBank/DDBJ databases">
        <authorList>
            <person name="Gutierrez-Valencia J."/>
        </authorList>
    </citation>
    <scope>NUCLEOTIDE SEQUENCE</scope>
</reference>
<evidence type="ECO:0000313" key="1">
    <source>
        <dbReference type="EMBL" id="CAI0384802.1"/>
    </source>
</evidence>
<proteinExistence type="predicted"/>
<dbReference type="Proteomes" id="UP001154282">
    <property type="component" value="Unassembled WGS sequence"/>
</dbReference>
<protein>
    <submittedName>
        <fullName evidence="1">Uncharacterized protein</fullName>
    </submittedName>
</protein>
<sequence>MSPRVPRALY</sequence>
<dbReference type="EMBL" id="CAMGYJ010000002">
    <property type="protein sequence ID" value="CAI0384802.1"/>
    <property type="molecule type" value="Genomic_DNA"/>
</dbReference>
<organism evidence="1 2">
    <name type="scientific">Linum tenue</name>
    <dbReference type="NCBI Taxonomy" id="586396"/>
    <lineage>
        <taxon>Eukaryota</taxon>
        <taxon>Viridiplantae</taxon>
        <taxon>Streptophyta</taxon>
        <taxon>Embryophyta</taxon>
        <taxon>Tracheophyta</taxon>
        <taxon>Spermatophyta</taxon>
        <taxon>Magnoliopsida</taxon>
        <taxon>eudicotyledons</taxon>
        <taxon>Gunneridae</taxon>
        <taxon>Pentapetalae</taxon>
        <taxon>rosids</taxon>
        <taxon>fabids</taxon>
        <taxon>Malpighiales</taxon>
        <taxon>Linaceae</taxon>
        <taxon>Linum</taxon>
    </lineage>
</organism>